<feature type="transmembrane region" description="Helical" evidence="7">
    <location>
        <begin position="275"/>
        <end position="294"/>
    </location>
</feature>
<dbReference type="CDD" id="cd06852">
    <property type="entry name" value="GT_MraY"/>
    <property type="match status" value="1"/>
</dbReference>
<dbReference type="EC" id="2.7.8.13" evidence="7 8"/>
<evidence type="ECO:0000256" key="6">
    <source>
        <dbReference type="ARBA" id="ARBA00023136"/>
    </source>
</evidence>
<protein>
    <recommendedName>
        <fullName evidence="7 8">Phospho-N-acetylmuramoyl-pentapeptide-transferase</fullName>
        <ecNumber evidence="7 8">2.7.8.13</ecNumber>
    </recommendedName>
    <alternativeName>
        <fullName evidence="7">UDP-MurNAc-pentapeptide phosphotransferase</fullName>
    </alternativeName>
</protein>
<keyword evidence="5 7" id="KW-1133">Transmembrane helix</keyword>
<feature type="transmembrane region" description="Helical" evidence="7">
    <location>
        <begin position="300"/>
        <end position="323"/>
    </location>
</feature>
<organism evidence="9 10">
    <name type="scientific">Planosporangium thailandense</name>
    <dbReference type="NCBI Taxonomy" id="765197"/>
    <lineage>
        <taxon>Bacteria</taxon>
        <taxon>Bacillati</taxon>
        <taxon>Actinomycetota</taxon>
        <taxon>Actinomycetes</taxon>
        <taxon>Micromonosporales</taxon>
        <taxon>Micromonosporaceae</taxon>
        <taxon>Planosporangium</taxon>
    </lineage>
</organism>
<keyword evidence="7" id="KW-1003">Cell membrane</keyword>
<evidence type="ECO:0000256" key="2">
    <source>
        <dbReference type="ARBA" id="ARBA00005583"/>
    </source>
</evidence>
<evidence type="ECO:0000256" key="3">
    <source>
        <dbReference type="ARBA" id="ARBA00022679"/>
    </source>
</evidence>
<comment type="catalytic activity">
    <reaction evidence="7">
        <text>UDP-N-acetyl-alpha-D-muramoyl-L-alanyl-gamma-D-glutamyl-meso-2,6-diaminopimeloyl-D-alanyl-D-alanine + di-trans,octa-cis-undecaprenyl phosphate = di-trans,octa-cis-undecaprenyl diphospho-N-acetyl-alpha-D-muramoyl-L-alanyl-D-glutamyl-meso-2,6-diaminopimeloyl-D-alanyl-D-alanine + UMP</text>
        <dbReference type="Rhea" id="RHEA:28386"/>
        <dbReference type="ChEBI" id="CHEBI:57865"/>
        <dbReference type="ChEBI" id="CHEBI:60392"/>
        <dbReference type="ChEBI" id="CHEBI:61386"/>
        <dbReference type="ChEBI" id="CHEBI:61387"/>
        <dbReference type="EC" id="2.7.8.13"/>
    </reaction>
</comment>
<evidence type="ECO:0000256" key="8">
    <source>
        <dbReference type="NCBIfam" id="TIGR00445"/>
    </source>
</evidence>
<keyword evidence="7" id="KW-0133">Cell shape</keyword>
<dbReference type="Pfam" id="PF00953">
    <property type="entry name" value="Glycos_transf_4"/>
    <property type="match status" value="1"/>
</dbReference>
<keyword evidence="7" id="KW-0131">Cell cycle</keyword>
<keyword evidence="10" id="KW-1185">Reference proteome</keyword>
<evidence type="ECO:0000256" key="4">
    <source>
        <dbReference type="ARBA" id="ARBA00022692"/>
    </source>
</evidence>
<comment type="function">
    <text evidence="7">Catalyzes the initial step of the lipid cycle reactions in the biosynthesis of the cell wall peptidoglycan: transfers peptidoglycan precursor phospho-MurNAc-pentapeptide from UDP-MurNAc-pentapeptide onto the lipid carrier undecaprenyl phosphate, yielding undecaprenyl-pyrophosphoryl-MurNAc-pentapeptide, known as lipid I.</text>
</comment>
<feature type="transmembrane region" description="Helical" evidence="7">
    <location>
        <begin position="350"/>
        <end position="371"/>
    </location>
</feature>
<keyword evidence="7" id="KW-0460">Magnesium</keyword>
<keyword evidence="7" id="KW-0961">Cell wall biogenesis/degradation</keyword>
<comment type="pathway">
    <text evidence="7">Cell wall biogenesis; peptidoglycan biosynthesis.</text>
</comment>
<comment type="similarity">
    <text evidence="2 7">Belongs to the glycosyltransferase 4 family. MraY subfamily.</text>
</comment>
<keyword evidence="4 7" id="KW-0812">Transmembrane</keyword>
<evidence type="ECO:0000256" key="7">
    <source>
        <dbReference type="HAMAP-Rule" id="MF_00038"/>
    </source>
</evidence>
<evidence type="ECO:0000313" key="9">
    <source>
        <dbReference type="EMBL" id="NJC69793.1"/>
    </source>
</evidence>
<keyword evidence="7" id="KW-0132">Cell division</keyword>
<dbReference type="PROSITE" id="PS01347">
    <property type="entry name" value="MRAY_1"/>
    <property type="match status" value="1"/>
</dbReference>
<dbReference type="RefSeq" id="WP_167924680.1">
    <property type="nucleotide sequence ID" value="NZ_JAATVY010000004.1"/>
</dbReference>
<evidence type="ECO:0000313" key="10">
    <source>
        <dbReference type="Proteomes" id="UP000722989"/>
    </source>
</evidence>
<reference evidence="9 10" key="1">
    <citation type="submission" date="2020-03" db="EMBL/GenBank/DDBJ databases">
        <title>WGS of the type strain of Planosporangium spp.</title>
        <authorList>
            <person name="Thawai C."/>
        </authorList>
    </citation>
    <scope>NUCLEOTIDE SEQUENCE [LARGE SCALE GENOMIC DNA]</scope>
    <source>
        <strain evidence="9 10">TBRC 5610</strain>
    </source>
</reference>
<keyword evidence="3 7" id="KW-0808">Transferase</keyword>
<dbReference type="Proteomes" id="UP000722989">
    <property type="component" value="Unassembled WGS sequence"/>
</dbReference>
<keyword evidence="7" id="KW-0573">Peptidoglycan synthesis</keyword>
<dbReference type="PANTHER" id="PTHR22926">
    <property type="entry name" value="PHOSPHO-N-ACETYLMURAMOYL-PENTAPEPTIDE-TRANSFERASE"/>
    <property type="match status" value="1"/>
</dbReference>
<dbReference type="NCBIfam" id="TIGR00445">
    <property type="entry name" value="mraY"/>
    <property type="match status" value="1"/>
</dbReference>
<evidence type="ECO:0000256" key="5">
    <source>
        <dbReference type="ARBA" id="ARBA00022989"/>
    </source>
</evidence>
<sequence length="383" mass="41543">MRAVIVAAFAAFILSILLTPIAIKVFTRMRADQPIRAEGKVPPHLAKKGTPTMGGVAFIIATIIAYIAGHLVLSTLPDEQLRWTPARPTTTGVVLLGLFVCTGAVGFIDDYLKVSKKNSLGLNKRGKLIGQALVGAVFGVVALYFPRTFIDNTSQTRHITVGSEYLSFVKNIYWLQIGKFGAVLLFIFVVMSMSNAVNLTDGLDGLATGASIMVIGAYAIIGFWQYRHWCVDPDYGYLAKYCYESRDPLEVAMIAAAAAGALAGFLWWNTSPARIFMGDTGALALGSLIAGLAYSTNTVLLVPILGLLFVIITITWVMQIGSFRLTGRRIFRMVPLQHHFELAGWSEVNIVVRFWIIAGLGVAIGIGLFYADFLRVVTKGAIG</sequence>
<comment type="caution">
    <text evidence="9">The sequence shown here is derived from an EMBL/GenBank/DDBJ whole genome shotgun (WGS) entry which is preliminary data.</text>
</comment>
<feature type="transmembrane region" description="Helical" evidence="7">
    <location>
        <begin position="56"/>
        <end position="76"/>
    </location>
</feature>
<dbReference type="PROSITE" id="PS01348">
    <property type="entry name" value="MRAY_2"/>
    <property type="match status" value="1"/>
</dbReference>
<dbReference type="InterPro" id="IPR000715">
    <property type="entry name" value="Glycosyl_transferase_4"/>
</dbReference>
<dbReference type="InterPro" id="IPR018480">
    <property type="entry name" value="PNAcMuramoyl-5peptid_Trfase_CS"/>
</dbReference>
<feature type="transmembrane region" description="Helical" evidence="7">
    <location>
        <begin position="205"/>
        <end position="226"/>
    </location>
</feature>
<feature type="transmembrane region" description="Helical" evidence="7">
    <location>
        <begin position="128"/>
        <end position="145"/>
    </location>
</feature>
<dbReference type="GO" id="GO:0016740">
    <property type="term" value="F:transferase activity"/>
    <property type="evidence" value="ECO:0007669"/>
    <property type="project" value="UniProtKB-KW"/>
</dbReference>
<keyword evidence="7" id="KW-0479">Metal-binding</keyword>
<comment type="subcellular location">
    <subcellularLocation>
        <location evidence="7">Cell membrane</location>
        <topology evidence="7">Multi-pass membrane protein</topology>
    </subcellularLocation>
    <subcellularLocation>
        <location evidence="1">Membrane</location>
        <topology evidence="1">Multi-pass membrane protein</topology>
    </subcellularLocation>
</comment>
<gene>
    <name evidence="7" type="primary">mraY</name>
    <name evidence="9" type="ORF">HC031_08675</name>
</gene>
<comment type="cofactor">
    <cofactor evidence="7">
        <name>Mg(2+)</name>
        <dbReference type="ChEBI" id="CHEBI:18420"/>
    </cofactor>
</comment>
<dbReference type="Pfam" id="PF10555">
    <property type="entry name" value="MraY_sig1"/>
    <property type="match status" value="1"/>
</dbReference>
<dbReference type="HAMAP" id="MF_00038">
    <property type="entry name" value="MraY"/>
    <property type="match status" value="1"/>
</dbReference>
<keyword evidence="6 7" id="KW-0472">Membrane</keyword>
<accession>A0ABX0XUU4</accession>
<feature type="transmembrane region" description="Helical" evidence="7">
    <location>
        <begin position="88"/>
        <end position="108"/>
    </location>
</feature>
<name>A0ABX0XUU4_9ACTN</name>
<dbReference type="PANTHER" id="PTHR22926:SF5">
    <property type="entry name" value="PHOSPHO-N-ACETYLMURAMOYL-PENTAPEPTIDE-TRANSFERASE HOMOLOG"/>
    <property type="match status" value="1"/>
</dbReference>
<feature type="transmembrane region" description="Helical" evidence="7">
    <location>
        <begin position="172"/>
        <end position="193"/>
    </location>
</feature>
<dbReference type="EMBL" id="JAATVY010000004">
    <property type="protein sequence ID" value="NJC69793.1"/>
    <property type="molecule type" value="Genomic_DNA"/>
</dbReference>
<feature type="transmembrane region" description="Helical" evidence="7">
    <location>
        <begin position="6"/>
        <end position="26"/>
    </location>
</feature>
<feature type="transmembrane region" description="Helical" evidence="7">
    <location>
        <begin position="251"/>
        <end position="268"/>
    </location>
</feature>
<evidence type="ECO:0000256" key="1">
    <source>
        <dbReference type="ARBA" id="ARBA00004141"/>
    </source>
</evidence>
<proteinExistence type="inferred from homology"/>
<dbReference type="InterPro" id="IPR003524">
    <property type="entry name" value="PNAcMuramoyl-5peptid_Trfase"/>
</dbReference>